<comment type="caution">
    <text evidence="1">The sequence shown here is derived from an EMBL/GenBank/DDBJ whole genome shotgun (WGS) entry which is preliminary data.</text>
</comment>
<name>A0A8J2NYS6_9HEXA</name>
<sequence>KTGDLIIFVEV</sequence>
<keyword evidence="2" id="KW-1185">Reference proteome</keyword>
<evidence type="ECO:0000313" key="1">
    <source>
        <dbReference type="EMBL" id="CAG7724158.1"/>
    </source>
</evidence>
<protein>
    <submittedName>
        <fullName evidence="1">Uncharacterized protein</fullName>
    </submittedName>
</protein>
<organism evidence="1 2">
    <name type="scientific">Allacma fusca</name>
    <dbReference type="NCBI Taxonomy" id="39272"/>
    <lineage>
        <taxon>Eukaryota</taxon>
        <taxon>Metazoa</taxon>
        <taxon>Ecdysozoa</taxon>
        <taxon>Arthropoda</taxon>
        <taxon>Hexapoda</taxon>
        <taxon>Collembola</taxon>
        <taxon>Symphypleona</taxon>
        <taxon>Sminthuridae</taxon>
        <taxon>Allacma</taxon>
    </lineage>
</organism>
<gene>
    <name evidence="1" type="ORF">AFUS01_LOCUS13195</name>
</gene>
<dbReference type="Proteomes" id="UP000708208">
    <property type="component" value="Unassembled WGS sequence"/>
</dbReference>
<evidence type="ECO:0000313" key="2">
    <source>
        <dbReference type="Proteomes" id="UP000708208"/>
    </source>
</evidence>
<accession>A0A8J2NYS6</accession>
<reference evidence="1" key="1">
    <citation type="submission" date="2021-06" db="EMBL/GenBank/DDBJ databases">
        <authorList>
            <person name="Hodson N. C."/>
            <person name="Mongue J. A."/>
            <person name="Jaron S. K."/>
        </authorList>
    </citation>
    <scope>NUCLEOTIDE SEQUENCE</scope>
</reference>
<proteinExistence type="predicted"/>
<feature type="non-terminal residue" evidence="1">
    <location>
        <position position="1"/>
    </location>
</feature>
<dbReference type="EMBL" id="CAJVCH010106250">
    <property type="protein sequence ID" value="CAG7724158.1"/>
    <property type="molecule type" value="Genomic_DNA"/>
</dbReference>